<sequence>MGPRPRRWSQSARRGCGVGWSPRAPSPGGLPPSPLRRSWQPGSIHNGVIAVFQRKGLPDQELFSLNEGVRQLLKTELGSFFTEYLQNQLLTKGMVILRDKIRFYEGEWQPCTRDRVPRHLLAGVAAGHRGWCPRMVALQACLLEPWPCQPCWAPRALGGPRRGRNDAPGRQGWDPAPGGALVGESVCPPVCWGPGAPETSGRCPASTRRPRAFWLQGTPSGSPRTGGGGARAEAALTLHREAAEAGSCHLDGSSGLTGFGAAQGVLGKSVL</sequence>
<comment type="similarity">
    <text evidence="1">Belongs to the PROTOR family.</text>
</comment>
<reference evidence="3 4" key="1">
    <citation type="journal article" date="2009" name="Science">
        <title>Genome sequence, comparative analysis, and population genetics of the domestic horse.</title>
        <authorList>
            <consortium name="Broad Institute Genome Sequencing Platform"/>
            <consortium name="Broad Institute Whole Genome Assembly Team"/>
            <person name="Wade C.M."/>
            <person name="Giulotto E."/>
            <person name="Sigurdsson S."/>
            <person name="Zoli M."/>
            <person name="Gnerre S."/>
            <person name="Imsland F."/>
            <person name="Lear T.L."/>
            <person name="Adelson D.L."/>
            <person name="Bailey E."/>
            <person name="Bellone R.R."/>
            <person name="Bloecker H."/>
            <person name="Distl O."/>
            <person name="Edgar R.C."/>
            <person name="Garber M."/>
            <person name="Leeb T."/>
            <person name="Mauceli E."/>
            <person name="MacLeod J.N."/>
            <person name="Penedo M.C.T."/>
            <person name="Raison J.M."/>
            <person name="Sharpe T."/>
            <person name="Vogel J."/>
            <person name="Andersson L."/>
            <person name="Antczak D.F."/>
            <person name="Biagi T."/>
            <person name="Binns M.M."/>
            <person name="Chowdhary B.P."/>
            <person name="Coleman S.J."/>
            <person name="Della Valle G."/>
            <person name="Fryc S."/>
            <person name="Guerin G."/>
            <person name="Hasegawa T."/>
            <person name="Hill E.W."/>
            <person name="Jurka J."/>
            <person name="Kiialainen A."/>
            <person name="Lindgren G."/>
            <person name="Liu J."/>
            <person name="Magnani E."/>
            <person name="Mickelson J.R."/>
            <person name="Murray J."/>
            <person name="Nergadze S.G."/>
            <person name="Onofrio R."/>
            <person name="Pedroni S."/>
            <person name="Piras M.F."/>
            <person name="Raudsepp T."/>
            <person name="Rocchi M."/>
            <person name="Roeed K.H."/>
            <person name="Ryder O.A."/>
            <person name="Searle S."/>
            <person name="Skow L."/>
            <person name="Swinburne J.E."/>
            <person name="Syvaenen A.C."/>
            <person name="Tozaki T."/>
            <person name="Valberg S.J."/>
            <person name="Vaudin M."/>
            <person name="White J.R."/>
            <person name="Zody M.C."/>
            <person name="Lander E.S."/>
            <person name="Lindblad-Toh K."/>
        </authorList>
    </citation>
    <scope>NUCLEOTIDE SEQUENCE [LARGE SCALE GENOMIC DNA]</scope>
    <source>
        <strain evidence="3 4">Thoroughbred</strain>
    </source>
</reference>
<dbReference type="Ensembl" id="ENSECAT00000105458.1">
    <property type="protein sequence ID" value="ENSECAP00000068438.1"/>
    <property type="gene ID" value="ENSECAG00000007704.4"/>
</dbReference>
<dbReference type="AlphaFoldDB" id="A0A9L0S2R8"/>
<proteinExistence type="inferred from homology"/>
<organism evidence="3 4">
    <name type="scientific">Equus caballus</name>
    <name type="common">Horse</name>
    <dbReference type="NCBI Taxonomy" id="9796"/>
    <lineage>
        <taxon>Eukaryota</taxon>
        <taxon>Metazoa</taxon>
        <taxon>Chordata</taxon>
        <taxon>Craniata</taxon>
        <taxon>Vertebrata</taxon>
        <taxon>Euteleostomi</taxon>
        <taxon>Mammalia</taxon>
        <taxon>Eutheria</taxon>
        <taxon>Laurasiatheria</taxon>
        <taxon>Perissodactyla</taxon>
        <taxon>Equidae</taxon>
        <taxon>Equus</taxon>
    </lineage>
</organism>
<reference evidence="3" key="3">
    <citation type="submission" date="2025-09" db="UniProtKB">
        <authorList>
            <consortium name="Ensembl"/>
        </authorList>
    </citation>
    <scope>IDENTIFICATION</scope>
    <source>
        <strain evidence="3">Thoroughbred</strain>
    </source>
</reference>
<evidence type="ECO:0000256" key="2">
    <source>
        <dbReference type="SAM" id="MobiDB-lite"/>
    </source>
</evidence>
<reference evidence="3" key="2">
    <citation type="submission" date="2025-08" db="UniProtKB">
        <authorList>
            <consortium name="Ensembl"/>
        </authorList>
    </citation>
    <scope>IDENTIFICATION</scope>
    <source>
        <strain evidence="3">Thoroughbred</strain>
    </source>
</reference>
<dbReference type="Proteomes" id="UP000002281">
    <property type="component" value="Chromosome 28"/>
</dbReference>
<protein>
    <submittedName>
        <fullName evidence="3">Proline rich 5</fullName>
    </submittedName>
</protein>
<dbReference type="PANTHER" id="PTHR32428">
    <property type="entry name" value="TARGET OF RAPAMYCIN COMPLEX 2 SUBUNIT BIT61-RELATED"/>
    <property type="match status" value="1"/>
</dbReference>
<evidence type="ECO:0000256" key="1">
    <source>
        <dbReference type="ARBA" id="ARBA00010453"/>
    </source>
</evidence>
<evidence type="ECO:0000313" key="4">
    <source>
        <dbReference type="Proteomes" id="UP000002281"/>
    </source>
</evidence>
<dbReference type="InterPro" id="IPR013745">
    <property type="entry name" value="Bit61/PRR5"/>
</dbReference>
<accession>A0A9L0S2R8</accession>
<dbReference type="GeneTree" id="ENSGT00530000063981"/>
<gene>
    <name evidence="3" type="primary">PRR5</name>
</gene>
<dbReference type="PANTHER" id="PTHR32428:SF4">
    <property type="entry name" value="PROLINE-RICH PROTEIN 5"/>
    <property type="match status" value="1"/>
</dbReference>
<feature type="compositionally biased region" description="Pro residues" evidence="2">
    <location>
        <begin position="24"/>
        <end position="34"/>
    </location>
</feature>
<feature type="region of interest" description="Disordered" evidence="2">
    <location>
        <begin position="1"/>
        <end position="35"/>
    </location>
</feature>
<keyword evidence="4" id="KW-1185">Reference proteome</keyword>
<name>A0A9L0S2R8_HORSE</name>
<evidence type="ECO:0000313" key="3">
    <source>
        <dbReference type="Ensembl" id="ENSECAP00000068438.1"/>
    </source>
</evidence>